<feature type="region of interest" description="Disordered" evidence="1">
    <location>
        <begin position="218"/>
        <end position="255"/>
    </location>
</feature>
<comment type="caution">
    <text evidence="2">The sequence shown here is derived from an EMBL/GenBank/DDBJ whole genome shotgun (WGS) entry which is preliminary data.</text>
</comment>
<accession>A0AAW2X522</accession>
<protein>
    <recommendedName>
        <fullName evidence="3">Retrotransposon gag domain-containing protein</fullName>
    </recommendedName>
</protein>
<evidence type="ECO:0000313" key="2">
    <source>
        <dbReference type="EMBL" id="KAL0449185.1"/>
    </source>
</evidence>
<sequence length="387" mass="43536">MDVAKEEDEKKGLLEVQYQIVGAPSRKQQGVPFTKRVMADELPVNCRTPIIAEYDGTTDSQEHLLHFENFASSRKHRNTKLSLFAVRQKEGELLKEYLQRFNTAALEVPSATEEVKSSAFSYGLLDGDFFKSLAKKPISKFDASWPELRNISIWRMLKPPRGRVGERKGRKRRRRSPLRSGKLIFETKYHFYRKDDPSRPKSDKEYVCWEKARGREPYQKLEPDKTKAVKDSSPEALPKEAPKSTPGGRFETNNPPCNGVIRMIAGGTVGGDLDHARKAHDIPLKEVLDVDARKTLPSFNLGERRGLGPGALIMTPWSSQSYGPTMKQSGAPSGYDLAPSDLRDRASTENLLIEIPGGGYTLDLQCHLGEPMLNVFSGHDIYLAYEN</sequence>
<reference evidence="2" key="2">
    <citation type="journal article" date="2024" name="Plant">
        <title>Genomic evolution and insights into agronomic trait innovations of Sesamum species.</title>
        <authorList>
            <person name="Miao H."/>
            <person name="Wang L."/>
            <person name="Qu L."/>
            <person name="Liu H."/>
            <person name="Sun Y."/>
            <person name="Le M."/>
            <person name="Wang Q."/>
            <person name="Wei S."/>
            <person name="Zheng Y."/>
            <person name="Lin W."/>
            <person name="Duan Y."/>
            <person name="Cao H."/>
            <person name="Xiong S."/>
            <person name="Wang X."/>
            <person name="Wei L."/>
            <person name="Li C."/>
            <person name="Ma Q."/>
            <person name="Ju M."/>
            <person name="Zhao R."/>
            <person name="Li G."/>
            <person name="Mu C."/>
            <person name="Tian Q."/>
            <person name="Mei H."/>
            <person name="Zhang T."/>
            <person name="Gao T."/>
            <person name="Zhang H."/>
        </authorList>
    </citation>
    <scope>NUCLEOTIDE SEQUENCE</scope>
    <source>
        <strain evidence="2">KEN1</strain>
    </source>
</reference>
<reference evidence="2" key="1">
    <citation type="submission" date="2020-06" db="EMBL/GenBank/DDBJ databases">
        <authorList>
            <person name="Li T."/>
            <person name="Hu X."/>
            <person name="Zhang T."/>
            <person name="Song X."/>
            <person name="Zhang H."/>
            <person name="Dai N."/>
            <person name="Sheng W."/>
            <person name="Hou X."/>
            <person name="Wei L."/>
        </authorList>
    </citation>
    <scope>NUCLEOTIDE SEQUENCE</scope>
    <source>
        <strain evidence="2">KEN1</strain>
        <tissue evidence="2">Leaf</tissue>
    </source>
</reference>
<name>A0AAW2X522_9LAMI</name>
<dbReference type="EMBL" id="JACGWN010000005">
    <property type="protein sequence ID" value="KAL0449185.1"/>
    <property type="molecule type" value="Genomic_DNA"/>
</dbReference>
<dbReference type="AlphaFoldDB" id="A0AAW2X522"/>
<gene>
    <name evidence="2" type="ORF">Slati_1474900</name>
</gene>
<evidence type="ECO:0008006" key="3">
    <source>
        <dbReference type="Google" id="ProtNLM"/>
    </source>
</evidence>
<evidence type="ECO:0000256" key="1">
    <source>
        <dbReference type="SAM" id="MobiDB-lite"/>
    </source>
</evidence>
<feature type="compositionally biased region" description="Basic and acidic residues" evidence="1">
    <location>
        <begin position="218"/>
        <end position="242"/>
    </location>
</feature>
<organism evidence="2">
    <name type="scientific">Sesamum latifolium</name>
    <dbReference type="NCBI Taxonomy" id="2727402"/>
    <lineage>
        <taxon>Eukaryota</taxon>
        <taxon>Viridiplantae</taxon>
        <taxon>Streptophyta</taxon>
        <taxon>Embryophyta</taxon>
        <taxon>Tracheophyta</taxon>
        <taxon>Spermatophyta</taxon>
        <taxon>Magnoliopsida</taxon>
        <taxon>eudicotyledons</taxon>
        <taxon>Gunneridae</taxon>
        <taxon>Pentapetalae</taxon>
        <taxon>asterids</taxon>
        <taxon>lamiids</taxon>
        <taxon>Lamiales</taxon>
        <taxon>Pedaliaceae</taxon>
        <taxon>Sesamum</taxon>
    </lineage>
</organism>
<proteinExistence type="predicted"/>